<name>A0A931C7I0_9ACTN</name>
<proteinExistence type="predicted"/>
<reference evidence="1" key="1">
    <citation type="submission" date="2020-11" db="EMBL/GenBank/DDBJ databases">
        <title>Isolation and identification of active actinomycetes.</title>
        <authorList>
            <person name="Sun X."/>
        </authorList>
    </citation>
    <scope>NUCLEOTIDE SEQUENCE</scope>
    <source>
        <strain evidence="1">NEAU-A11</strain>
    </source>
</reference>
<evidence type="ECO:0000313" key="1">
    <source>
        <dbReference type="EMBL" id="MBG0560913.1"/>
    </source>
</evidence>
<sequence length="86" mass="8912">MAEAKKSRTTDITAGPGGVMTDEVGVVTGELTLRSALSGGKVVLSVQYKDAEEWYAVTGGRALLKDPSGLEAVHTIAVALLNRPEG</sequence>
<protein>
    <submittedName>
        <fullName evidence="1">Uncharacterized protein</fullName>
    </submittedName>
</protein>
<dbReference type="Proteomes" id="UP000598146">
    <property type="component" value="Unassembled WGS sequence"/>
</dbReference>
<dbReference type="EMBL" id="JADQTO010000002">
    <property type="protein sequence ID" value="MBG0560913.1"/>
    <property type="molecule type" value="Genomic_DNA"/>
</dbReference>
<dbReference type="AlphaFoldDB" id="A0A931C7I0"/>
<organism evidence="1 2">
    <name type="scientific">Actinoplanes aureus</name>
    <dbReference type="NCBI Taxonomy" id="2792083"/>
    <lineage>
        <taxon>Bacteria</taxon>
        <taxon>Bacillati</taxon>
        <taxon>Actinomycetota</taxon>
        <taxon>Actinomycetes</taxon>
        <taxon>Micromonosporales</taxon>
        <taxon>Micromonosporaceae</taxon>
        <taxon>Actinoplanes</taxon>
    </lineage>
</organism>
<evidence type="ECO:0000313" key="2">
    <source>
        <dbReference type="Proteomes" id="UP000598146"/>
    </source>
</evidence>
<keyword evidence="2" id="KW-1185">Reference proteome</keyword>
<accession>A0A931C7I0</accession>
<gene>
    <name evidence="1" type="ORF">I4J89_05490</name>
</gene>
<comment type="caution">
    <text evidence="1">The sequence shown here is derived from an EMBL/GenBank/DDBJ whole genome shotgun (WGS) entry which is preliminary data.</text>
</comment>